<sequence>MDKSHRENVAESAEERAAASVQRVQRARGNGGAKRAPATQTSLRTRRLVEADSIERADWAAPTRTSQLRKLPA</sequence>
<evidence type="ECO:0000313" key="2">
    <source>
        <dbReference type="EMBL" id="MFB9751375.1"/>
    </source>
</evidence>
<organism evidence="2 3">
    <name type="scientific">Paenibacillus hodogayensis</name>
    <dbReference type="NCBI Taxonomy" id="279208"/>
    <lineage>
        <taxon>Bacteria</taxon>
        <taxon>Bacillati</taxon>
        <taxon>Bacillota</taxon>
        <taxon>Bacilli</taxon>
        <taxon>Bacillales</taxon>
        <taxon>Paenibacillaceae</taxon>
        <taxon>Paenibacillus</taxon>
    </lineage>
</organism>
<name>A0ABV5VSZ6_9BACL</name>
<evidence type="ECO:0000313" key="3">
    <source>
        <dbReference type="Proteomes" id="UP001589619"/>
    </source>
</evidence>
<dbReference type="RefSeq" id="WP_344911778.1">
    <property type="nucleotide sequence ID" value="NZ_BAAAYO010000010.1"/>
</dbReference>
<feature type="compositionally biased region" description="Low complexity" evidence="1">
    <location>
        <begin position="18"/>
        <end position="28"/>
    </location>
</feature>
<protein>
    <submittedName>
        <fullName evidence="2">Uncharacterized protein</fullName>
    </submittedName>
</protein>
<reference evidence="2 3" key="1">
    <citation type="submission" date="2024-09" db="EMBL/GenBank/DDBJ databases">
        <authorList>
            <person name="Sun Q."/>
            <person name="Mori K."/>
        </authorList>
    </citation>
    <scope>NUCLEOTIDE SEQUENCE [LARGE SCALE GENOMIC DNA]</scope>
    <source>
        <strain evidence="2 3">JCM 12520</strain>
    </source>
</reference>
<dbReference type="EMBL" id="JBHMAG010000007">
    <property type="protein sequence ID" value="MFB9751375.1"/>
    <property type="molecule type" value="Genomic_DNA"/>
</dbReference>
<gene>
    <name evidence="2" type="ORF">ACFFNY_07330</name>
</gene>
<comment type="caution">
    <text evidence="2">The sequence shown here is derived from an EMBL/GenBank/DDBJ whole genome shotgun (WGS) entry which is preliminary data.</text>
</comment>
<keyword evidence="3" id="KW-1185">Reference proteome</keyword>
<feature type="compositionally biased region" description="Basic and acidic residues" evidence="1">
    <location>
        <begin position="1"/>
        <end position="17"/>
    </location>
</feature>
<dbReference type="Proteomes" id="UP001589619">
    <property type="component" value="Unassembled WGS sequence"/>
</dbReference>
<accession>A0ABV5VSZ6</accession>
<evidence type="ECO:0000256" key="1">
    <source>
        <dbReference type="SAM" id="MobiDB-lite"/>
    </source>
</evidence>
<proteinExistence type="predicted"/>
<feature type="region of interest" description="Disordered" evidence="1">
    <location>
        <begin position="1"/>
        <end position="49"/>
    </location>
</feature>